<feature type="signal peptide" evidence="1">
    <location>
        <begin position="1"/>
        <end position="18"/>
    </location>
</feature>
<feature type="chain" id="PRO_5035168291" evidence="1">
    <location>
        <begin position="19"/>
        <end position="106"/>
    </location>
</feature>
<feature type="non-terminal residue" evidence="2">
    <location>
        <position position="106"/>
    </location>
</feature>
<proteinExistence type="predicted"/>
<feature type="non-terminal residue" evidence="2">
    <location>
        <position position="1"/>
    </location>
</feature>
<dbReference type="AlphaFoldDB" id="A0A8J4ASC9"/>
<reference evidence="2" key="1">
    <citation type="journal article" date="2021" name="Proc. Natl. Acad. Sci. U.S.A.">
        <title>Three genomes in the algal genus Volvox reveal the fate of a haploid sex-determining region after a transition to homothallism.</title>
        <authorList>
            <person name="Yamamoto K."/>
            <person name="Hamaji T."/>
            <person name="Kawai-Toyooka H."/>
            <person name="Matsuzaki R."/>
            <person name="Takahashi F."/>
            <person name="Nishimura Y."/>
            <person name="Kawachi M."/>
            <person name="Noguchi H."/>
            <person name="Minakuchi Y."/>
            <person name="Umen J.G."/>
            <person name="Toyoda A."/>
            <person name="Nozaki H."/>
        </authorList>
    </citation>
    <scope>NUCLEOTIDE SEQUENCE</scope>
    <source>
        <strain evidence="2">NIES-3780</strain>
    </source>
</reference>
<name>A0A8J4ASC9_9CHLO</name>
<sequence length="106" mass="11113">CACGGWQMVLAAVGGALADAKAQLHAALAAHRPGGAFHTGNLLMGRLETRLNVSVPVVADALASIILRGYNPNLAPYACRLLDCQAAGLADSLYNKLYDNITRYMA</sequence>
<evidence type="ECO:0000313" key="2">
    <source>
        <dbReference type="EMBL" id="GIL46926.1"/>
    </source>
</evidence>
<organism evidence="2 3">
    <name type="scientific">Volvox africanus</name>
    <dbReference type="NCBI Taxonomy" id="51714"/>
    <lineage>
        <taxon>Eukaryota</taxon>
        <taxon>Viridiplantae</taxon>
        <taxon>Chlorophyta</taxon>
        <taxon>core chlorophytes</taxon>
        <taxon>Chlorophyceae</taxon>
        <taxon>CS clade</taxon>
        <taxon>Chlamydomonadales</taxon>
        <taxon>Volvocaceae</taxon>
        <taxon>Volvox</taxon>
    </lineage>
</organism>
<evidence type="ECO:0000256" key="1">
    <source>
        <dbReference type="SAM" id="SignalP"/>
    </source>
</evidence>
<dbReference type="EMBL" id="BNCO01000004">
    <property type="protein sequence ID" value="GIL46926.1"/>
    <property type="molecule type" value="Genomic_DNA"/>
</dbReference>
<keyword evidence="3" id="KW-1185">Reference proteome</keyword>
<keyword evidence="1" id="KW-0732">Signal</keyword>
<comment type="caution">
    <text evidence="2">The sequence shown here is derived from an EMBL/GenBank/DDBJ whole genome shotgun (WGS) entry which is preliminary data.</text>
</comment>
<dbReference type="Proteomes" id="UP000747399">
    <property type="component" value="Unassembled WGS sequence"/>
</dbReference>
<protein>
    <submittedName>
        <fullName evidence="2">Uncharacterized protein</fullName>
    </submittedName>
</protein>
<evidence type="ECO:0000313" key="3">
    <source>
        <dbReference type="Proteomes" id="UP000747399"/>
    </source>
</evidence>
<gene>
    <name evidence="2" type="ORF">Vafri_3792</name>
</gene>
<accession>A0A8J4ASC9</accession>